<dbReference type="GO" id="GO:0000139">
    <property type="term" value="C:Golgi membrane"/>
    <property type="evidence" value="ECO:0007669"/>
    <property type="project" value="UniProtKB-SubCell"/>
</dbReference>
<dbReference type="EC" id="2.4.3.3" evidence="14"/>
<evidence type="ECO:0000256" key="14">
    <source>
        <dbReference type="ARBA" id="ARBA00039109"/>
    </source>
</evidence>
<sequence>MELRVLQILLPILGTKVLPRVLQILLPILGTKVLPRVLDHTRTQTRTQTRAHTRTQTRATPGPKPGPTPGPTEPPFIGDSYYSDDTPPLTDCPDSVQRLVSQTDFGPRFRPDIPVLQWKKHLNPDQYKRLSQYPGAHGWQTLSLLNASQSGQLLDDWPERLQHLNASRCVRCAVVGNGGILKDSGRGEEIDQHHYVFRTNGAILKGFQTDVGSRTTHYTFSTNTLRNSLRSYGGAGYSRPPQSEETRYVFLPDHDRDYLLLKAAATHSRVDHGPEHNVDPTMFFGADVTKEKLKIYHPDFIRYLRNRSTKYKNIYRPSTGAVMLLAALHTCDQVSAYGFMTPDYGKYSDHYYDKSSTMSLWQQLHKAGLIRLYMR</sequence>
<dbReference type="InterPro" id="IPR001675">
    <property type="entry name" value="Glyco_trans_29"/>
</dbReference>
<accession>A0A8C6SQG9</accession>
<keyword evidence="7" id="KW-0735">Signal-anchor</keyword>
<evidence type="ECO:0000256" key="11">
    <source>
        <dbReference type="ARBA" id="ARBA00023157"/>
    </source>
</evidence>
<dbReference type="Ensembl" id="ENSNMLT00000010974.1">
    <property type="protein sequence ID" value="ENSNMLP00000009713.1"/>
    <property type="gene ID" value="ENSNMLG00000006748.1"/>
</dbReference>
<keyword evidence="10" id="KW-0472">Membrane</keyword>
<evidence type="ECO:0000313" key="18">
    <source>
        <dbReference type="Ensembl" id="ENSNMLP00000009713.1"/>
    </source>
</evidence>
<feature type="compositionally biased region" description="Pro residues" evidence="17">
    <location>
        <begin position="62"/>
        <end position="74"/>
    </location>
</feature>
<dbReference type="GO" id="GO:0001665">
    <property type="term" value="F:alpha-N-acetylgalactosaminide alpha-2,6-sialyltransferase activity"/>
    <property type="evidence" value="ECO:0007669"/>
    <property type="project" value="UniProtKB-EC"/>
</dbReference>
<comment type="pathway">
    <text evidence="2">Protein modification; protein glycosylation.</text>
</comment>
<keyword evidence="5" id="KW-0808">Transferase</keyword>
<organism evidence="18 19">
    <name type="scientific">Neogobius melanostomus</name>
    <name type="common">round goby</name>
    <dbReference type="NCBI Taxonomy" id="47308"/>
    <lineage>
        <taxon>Eukaryota</taxon>
        <taxon>Metazoa</taxon>
        <taxon>Chordata</taxon>
        <taxon>Craniata</taxon>
        <taxon>Vertebrata</taxon>
        <taxon>Euteleostomi</taxon>
        <taxon>Actinopterygii</taxon>
        <taxon>Neopterygii</taxon>
        <taxon>Teleostei</taxon>
        <taxon>Neoteleostei</taxon>
        <taxon>Acanthomorphata</taxon>
        <taxon>Gobiaria</taxon>
        <taxon>Gobiiformes</taxon>
        <taxon>Gobioidei</taxon>
        <taxon>Gobiidae</taxon>
        <taxon>Benthophilinae</taxon>
        <taxon>Neogobiini</taxon>
        <taxon>Neogobius</taxon>
    </lineage>
</organism>
<name>A0A8C6SQG9_9GOBI</name>
<evidence type="ECO:0000256" key="4">
    <source>
        <dbReference type="ARBA" id="ARBA00022676"/>
    </source>
</evidence>
<evidence type="ECO:0000256" key="3">
    <source>
        <dbReference type="ARBA" id="ARBA00006003"/>
    </source>
</evidence>
<keyword evidence="4" id="KW-0328">Glycosyltransferase</keyword>
<dbReference type="PANTHER" id="PTHR45941">
    <property type="entry name" value="ALPHA-N-ACETYLGALACTOSAMINIDE ALPHA-2,6-SIALYLTRANSFERASE 2-LIKE-RELATED"/>
    <property type="match status" value="1"/>
</dbReference>
<keyword evidence="11" id="KW-1015">Disulfide bond</keyword>
<keyword evidence="6" id="KW-0812">Transmembrane</keyword>
<comment type="catalytic activity">
    <reaction evidence="16">
        <text>a 3-O-[N-acetyl-alpha-D-galactosaminyl]-L-threonyl-[protein] + CMP-N-acetyl-beta-neuraminate = a 3-O-[N-acetyl-alpha-neuraminosyl-(2-&gt;6)-N-acetyl-alpha-D-galactosaminyl]-L-threonyl-[protein] + CMP + H(+)</text>
        <dbReference type="Rhea" id="RHEA:81643"/>
        <dbReference type="Rhea" id="RHEA-COMP:11689"/>
        <dbReference type="Rhea" id="RHEA-COMP:19720"/>
        <dbReference type="ChEBI" id="CHEBI:15378"/>
        <dbReference type="ChEBI" id="CHEBI:57812"/>
        <dbReference type="ChEBI" id="CHEBI:60377"/>
        <dbReference type="ChEBI" id="CHEBI:87075"/>
        <dbReference type="ChEBI" id="CHEBI:231970"/>
    </reaction>
    <physiologicalReaction direction="left-to-right" evidence="16">
        <dbReference type="Rhea" id="RHEA:81644"/>
    </physiologicalReaction>
</comment>
<reference evidence="18" key="1">
    <citation type="submission" date="2025-08" db="UniProtKB">
        <authorList>
            <consortium name="Ensembl"/>
        </authorList>
    </citation>
    <scope>IDENTIFICATION</scope>
</reference>
<dbReference type="FunFam" id="3.90.1480.20:FF:000015">
    <property type="entry name" value="Lactosylceramide alpha-2,3-sialyltransferase"/>
    <property type="match status" value="1"/>
</dbReference>
<evidence type="ECO:0000256" key="17">
    <source>
        <dbReference type="SAM" id="MobiDB-lite"/>
    </source>
</evidence>
<evidence type="ECO:0000256" key="5">
    <source>
        <dbReference type="ARBA" id="ARBA00022679"/>
    </source>
</evidence>
<dbReference type="InterPro" id="IPR038578">
    <property type="entry name" value="GT29-like_sf"/>
</dbReference>
<dbReference type="Proteomes" id="UP000694523">
    <property type="component" value="Unplaced"/>
</dbReference>
<keyword evidence="19" id="KW-1185">Reference proteome</keyword>
<evidence type="ECO:0000313" key="19">
    <source>
        <dbReference type="Proteomes" id="UP000694523"/>
    </source>
</evidence>
<evidence type="ECO:0000256" key="2">
    <source>
        <dbReference type="ARBA" id="ARBA00004922"/>
    </source>
</evidence>
<comment type="similarity">
    <text evidence="3">Belongs to the glycosyltransferase 29 family.</text>
</comment>
<evidence type="ECO:0000256" key="10">
    <source>
        <dbReference type="ARBA" id="ARBA00023136"/>
    </source>
</evidence>
<evidence type="ECO:0000256" key="1">
    <source>
        <dbReference type="ARBA" id="ARBA00004323"/>
    </source>
</evidence>
<comment type="catalytic activity">
    <reaction evidence="13">
        <text>a beta-D-galactosyl-(1-&gt;3)-N-acetyl-alpha-D-galactosaminyl derivative + CMP-N-acetyl-beta-neuraminate = a beta-D-galactosyl-(1-&gt;3)-[N-acetyl-alpha-neuraminyl-(2-&gt;6)]-N-acetyl-alpha-D-galactosaminyl derivative + CMP + H(+)</text>
        <dbReference type="Rhea" id="RHEA:11136"/>
        <dbReference type="ChEBI" id="CHEBI:15378"/>
        <dbReference type="ChEBI" id="CHEBI:57812"/>
        <dbReference type="ChEBI" id="CHEBI:60377"/>
        <dbReference type="ChEBI" id="CHEBI:133470"/>
        <dbReference type="ChEBI" id="CHEBI:140764"/>
        <dbReference type="EC" id="2.4.3.3"/>
    </reaction>
    <physiologicalReaction direction="left-to-right" evidence="13">
        <dbReference type="Rhea" id="RHEA:11137"/>
    </physiologicalReaction>
</comment>
<evidence type="ECO:0000256" key="12">
    <source>
        <dbReference type="ARBA" id="ARBA00023180"/>
    </source>
</evidence>
<dbReference type="AlphaFoldDB" id="A0A8C6SQG9"/>
<evidence type="ECO:0000256" key="16">
    <source>
        <dbReference type="ARBA" id="ARBA00052285"/>
    </source>
</evidence>
<comment type="catalytic activity">
    <reaction evidence="15">
        <text>a 3-O-[N-acetyl-alpha-neuraminyl-(2-&gt;3)-beta-D-galactosyl-(1-&gt;3)-N-acetyl-alpha-D-galactosaminyl]-L-threonyl-[protein] + CMP-N-acetyl-beta-neuraminate = a 3-O-{alpha-Neu5Ac-(2-&gt;3)-beta-D-Gal-(1-&gt;3)-[alpha-Neu5Ac-(2-&gt;6)]-alpha-D-GalNAc}-L-threonyl-[protein] + CMP + H(+)</text>
        <dbReference type="Rhea" id="RHEA:81659"/>
        <dbReference type="Rhea" id="RHEA-COMP:14417"/>
        <dbReference type="Rhea" id="RHEA-COMP:16763"/>
        <dbReference type="ChEBI" id="CHEBI:15378"/>
        <dbReference type="ChEBI" id="CHEBI:57812"/>
        <dbReference type="ChEBI" id="CHEBI:60377"/>
        <dbReference type="ChEBI" id="CHEBI:139598"/>
        <dbReference type="ChEBI" id="CHEBI:156398"/>
    </reaction>
    <physiologicalReaction direction="left-to-right" evidence="15">
        <dbReference type="Rhea" id="RHEA:81660"/>
    </physiologicalReaction>
</comment>
<evidence type="ECO:0000256" key="6">
    <source>
        <dbReference type="ARBA" id="ARBA00022692"/>
    </source>
</evidence>
<evidence type="ECO:0000256" key="13">
    <source>
        <dbReference type="ARBA" id="ARBA00036348"/>
    </source>
</evidence>
<reference evidence="18" key="2">
    <citation type="submission" date="2025-09" db="UniProtKB">
        <authorList>
            <consortium name="Ensembl"/>
        </authorList>
    </citation>
    <scope>IDENTIFICATION</scope>
</reference>
<feature type="region of interest" description="Disordered" evidence="17">
    <location>
        <begin position="40"/>
        <end position="94"/>
    </location>
</feature>
<evidence type="ECO:0000256" key="9">
    <source>
        <dbReference type="ARBA" id="ARBA00023034"/>
    </source>
</evidence>
<dbReference type="Pfam" id="PF00777">
    <property type="entry name" value="Glyco_transf_29"/>
    <property type="match status" value="1"/>
</dbReference>
<evidence type="ECO:0000256" key="8">
    <source>
        <dbReference type="ARBA" id="ARBA00022989"/>
    </source>
</evidence>
<keyword evidence="12" id="KW-0325">Glycoprotein</keyword>
<evidence type="ECO:0000256" key="15">
    <source>
        <dbReference type="ARBA" id="ARBA00050664"/>
    </source>
</evidence>
<comment type="subcellular location">
    <subcellularLocation>
        <location evidence="1">Golgi apparatus membrane</location>
        <topology evidence="1">Single-pass type II membrane protein</topology>
    </subcellularLocation>
</comment>
<evidence type="ECO:0000256" key="7">
    <source>
        <dbReference type="ARBA" id="ARBA00022968"/>
    </source>
</evidence>
<protein>
    <recommendedName>
        <fullName evidence="14">alpha-N-acetylgalactosaminide alpha-2,6-sialyltransferase</fullName>
        <ecNumber evidence="14">2.4.3.3</ecNumber>
    </recommendedName>
</protein>
<dbReference type="PANTHER" id="PTHR45941:SF4">
    <property type="entry name" value="ST6 N-ACETYLGALACTOSAMINIDE ALPHA-2,6-SIALYLTRANSFERASE 2"/>
    <property type="match status" value="1"/>
</dbReference>
<proteinExistence type="inferred from homology"/>
<dbReference type="Gene3D" id="3.90.1480.20">
    <property type="entry name" value="Glycosyl transferase family 29"/>
    <property type="match status" value="1"/>
</dbReference>
<keyword evidence="9" id="KW-0333">Golgi apparatus</keyword>
<keyword evidence="8" id="KW-1133">Transmembrane helix</keyword>